<name>A0A9N9IY93_9GLOM</name>
<protein>
    <submittedName>
        <fullName evidence="1">1103_t:CDS:1</fullName>
    </submittedName>
</protein>
<dbReference type="AlphaFoldDB" id="A0A9N9IY93"/>
<keyword evidence="2" id="KW-1185">Reference proteome</keyword>
<evidence type="ECO:0000313" key="2">
    <source>
        <dbReference type="Proteomes" id="UP000789570"/>
    </source>
</evidence>
<feature type="non-terminal residue" evidence="1">
    <location>
        <position position="1"/>
    </location>
</feature>
<accession>A0A9N9IY93</accession>
<dbReference type="Proteomes" id="UP000789570">
    <property type="component" value="Unassembled WGS sequence"/>
</dbReference>
<organism evidence="1 2">
    <name type="scientific">Funneliformis caledonium</name>
    <dbReference type="NCBI Taxonomy" id="1117310"/>
    <lineage>
        <taxon>Eukaryota</taxon>
        <taxon>Fungi</taxon>
        <taxon>Fungi incertae sedis</taxon>
        <taxon>Mucoromycota</taxon>
        <taxon>Glomeromycotina</taxon>
        <taxon>Glomeromycetes</taxon>
        <taxon>Glomerales</taxon>
        <taxon>Glomeraceae</taxon>
        <taxon>Funneliformis</taxon>
    </lineage>
</organism>
<dbReference type="EMBL" id="CAJVPQ010019201">
    <property type="protein sequence ID" value="CAG8753421.1"/>
    <property type="molecule type" value="Genomic_DNA"/>
</dbReference>
<gene>
    <name evidence="1" type="ORF">FCALED_LOCUS16448</name>
</gene>
<comment type="caution">
    <text evidence="1">The sequence shown here is derived from an EMBL/GenBank/DDBJ whole genome shotgun (WGS) entry which is preliminary data.</text>
</comment>
<reference evidence="1" key="1">
    <citation type="submission" date="2021-06" db="EMBL/GenBank/DDBJ databases">
        <authorList>
            <person name="Kallberg Y."/>
            <person name="Tangrot J."/>
            <person name="Rosling A."/>
        </authorList>
    </citation>
    <scope>NUCLEOTIDE SEQUENCE</scope>
    <source>
        <strain evidence="1">UK204</strain>
    </source>
</reference>
<sequence>MKNDISIDLLLQKFSHILAKKAEECQLFVMVTLARLVRLTLAELARSADQSQL</sequence>
<proteinExistence type="predicted"/>
<feature type="non-terminal residue" evidence="1">
    <location>
        <position position="53"/>
    </location>
</feature>
<evidence type="ECO:0000313" key="1">
    <source>
        <dbReference type="EMBL" id="CAG8753421.1"/>
    </source>
</evidence>